<dbReference type="GO" id="GO:0008194">
    <property type="term" value="F:UDP-glycosyltransferase activity"/>
    <property type="evidence" value="ECO:0007669"/>
    <property type="project" value="InterPro"/>
</dbReference>
<reference evidence="2" key="1">
    <citation type="submission" date="2016-10" db="EMBL/GenBank/DDBJ databases">
        <authorList>
            <person name="Varghese N."/>
            <person name="Submissions S."/>
        </authorList>
    </citation>
    <scope>NUCLEOTIDE SEQUENCE [LARGE SCALE GENOMIC DNA]</scope>
    <source>
        <strain evidence="2">CGMCC 1.11014</strain>
    </source>
</reference>
<name>A0A1I7M291_9BURK</name>
<dbReference type="Proteomes" id="UP000199391">
    <property type="component" value="Unassembled WGS sequence"/>
</dbReference>
<protein>
    <submittedName>
        <fullName evidence="1">UDP:flavonoid glycosyltransferase YjiC, YdhE family</fullName>
    </submittedName>
</protein>
<gene>
    <name evidence="1" type="ORF">SAMN05216552_104934</name>
</gene>
<sequence>MAHFHLAWELGGGLGHAGRLKMIAQALLARGHQVSLGLRDLGQTYNVLADLDVAKFQAPVWLHRTEGMPPNQASLAEVLLTCGYLEPRGLAGMVDGWRSLFTQLKPDLLVADYAPTAILAARTMGMRSASIGIAFSSPPPRQPLPCLRDWEGIPPQRLASAEARVLKVANGVLSHHRAAPFAWAADLLLGDAQLLNSWPELDQYGRPPSSVAWHGPLFLPSTGVKPQWPVGEGPLVFAYLRTVDPNHAAVLAALAREPCRVLCYLPEVAAGRAPPVMSPNIAYASGPVAMGDALAAAQLFVTHAGDSTAQALLAGVPVMMLPMQLEQFLTARRIAAAGMGVNTAALPPPSDWGKAVRHMLSTPDYAAAAQAFAARHAGYTAAKGAADMALTLEDLARVH</sequence>
<dbReference type="SUPFAM" id="SSF53756">
    <property type="entry name" value="UDP-Glycosyltransferase/glycogen phosphorylase"/>
    <property type="match status" value="1"/>
</dbReference>
<organism evidence="1 2">
    <name type="scientific">Pseudoduganella namucuonensis</name>
    <dbReference type="NCBI Taxonomy" id="1035707"/>
    <lineage>
        <taxon>Bacteria</taxon>
        <taxon>Pseudomonadati</taxon>
        <taxon>Pseudomonadota</taxon>
        <taxon>Betaproteobacteria</taxon>
        <taxon>Burkholderiales</taxon>
        <taxon>Oxalobacteraceae</taxon>
        <taxon>Telluria group</taxon>
        <taxon>Pseudoduganella</taxon>
    </lineage>
</organism>
<keyword evidence="2" id="KW-1185">Reference proteome</keyword>
<dbReference type="PANTHER" id="PTHR21015">
    <property type="entry name" value="UDP-N-ACETYLGLUCOSAMINE--N-ACETYLMURAMYL-(PENTAPEPTIDE) PYROPHOSPHORYL-UNDECAPRENOL N-ACETYLGLUCOSAMINE TRANSFERASE 1"/>
    <property type="match status" value="1"/>
</dbReference>
<keyword evidence="1" id="KW-0808">Transferase</keyword>
<accession>A0A1I7M291</accession>
<dbReference type="STRING" id="1035707.SAMN05216552_104934"/>
<dbReference type="PANTHER" id="PTHR21015:SF22">
    <property type="entry name" value="GLYCOSYLTRANSFERASE"/>
    <property type="match status" value="1"/>
</dbReference>
<dbReference type="AlphaFoldDB" id="A0A1I7M291"/>
<dbReference type="Pfam" id="PF00201">
    <property type="entry name" value="UDPGT"/>
    <property type="match status" value="1"/>
</dbReference>
<evidence type="ECO:0000313" key="2">
    <source>
        <dbReference type="Proteomes" id="UP000199391"/>
    </source>
</evidence>
<proteinExistence type="predicted"/>
<dbReference type="InterPro" id="IPR002213">
    <property type="entry name" value="UDP_glucos_trans"/>
</dbReference>
<dbReference type="EMBL" id="FPBO01000049">
    <property type="protein sequence ID" value="SFV16081.1"/>
    <property type="molecule type" value="Genomic_DNA"/>
</dbReference>
<evidence type="ECO:0000313" key="1">
    <source>
        <dbReference type="EMBL" id="SFV16081.1"/>
    </source>
</evidence>
<dbReference type="RefSeq" id="WP_093560616.1">
    <property type="nucleotide sequence ID" value="NZ_FPBO01000049.1"/>
</dbReference>
<dbReference type="OrthoDB" id="271062at2"/>
<dbReference type="Gene3D" id="3.40.50.2000">
    <property type="entry name" value="Glycogen Phosphorylase B"/>
    <property type="match status" value="2"/>
</dbReference>